<reference evidence="8 9" key="1">
    <citation type="journal article" date="2020" name="Microorganisms">
        <title>Description of Komagataeibacter melaceti sp. nov. and Komagataeibacter melomenusus sp. nov. Isolated from Apple Cider Vinegar.</title>
        <authorList>
            <person name="Maric L."/>
            <person name="Cleenwerck I."/>
            <person name="Accetto T."/>
            <person name="Vandamme P."/>
            <person name="Trcek J."/>
        </authorList>
    </citation>
    <scope>NUCLEOTIDE SEQUENCE [LARGE SCALE GENOMIC DNA]</scope>
    <source>
        <strain evidence="8 9">AV436</strain>
    </source>
</reference>
<evidence type="ECO:0000313" key="9">
    <source>
        <dbReference type="Proteomes" id="UP000623090"/>
    </source>
</evidence>
<dbReference type="NCBIfam" id="TIGR02435">
    <property type="entry name" value="CobG"/>
    <property type="match status" value="1"/>
</dbReference>
<sequence length="413" mass="42074">MTTAPTVRGWCPGLHTPMQAADGWLVRVRPPLGRLSAPQAHTIARAARTHGNGLIELTSRGNLQLRGLTPDSARAFARDMADAGLASTDAATEARRGLLLSPLAGIDPGAAPDAPAIIKALDATLAGAETLRGLPAKFVIAVECGGYVPAGTLRADIVVRAQGAGWLVVCGARALPCPAAAIAPTVLALAHALAGLGGRPLRDPALGMRAFASLGQCAATQAAPATTAHAPCLAGPLPGHATGAVLPPGPMAAGLLDAVAQWSVQAGNGHMRIAPLRAIIFEDCATFEDCTTAPPLPGLITQPDDPRLRISACIGTRGCGCAARDVIADADLLAPDLPPETTLHVSGCPKGCAHPAPADITLVAQVDGYGLCPHGRAADTPVDNGLSLAQIQHIMRDWPRNLTTPRNGRTQPA</sequence>
<keyword evidence="6" id="KW-0411">Iron-sulfur</keyword>
<keyword evidence="5" id="KW-0408">Iron</keyword>
<proteinExistence type="predicted"/>
<dbReference type="Proteomes" id="UP000623090">
    <property type="component" value="Unassembled WGS sequence"/>
</dbReference>
<dbReference type="InterPro" id="IPR012798">
    <property type="entry name" value="Cbl_synth_CobG-like"/>
</dbReference>
<evidence type="ECO:0000256" key="1">
    <source>
        <dbReference type="ARBA" id="ARBA00022485"/>
    </source>
</evidence>
<dbReference type="PROSITE" id="PS00365">
    <property type="entry name" value="NIR_SIR"/>
    <property type="match status" value="1"/>
</dbReference>
<dbReference type="PANTHER" id="PTHR32439:SF9">
    <property type="entry name" value="BLR3264 PROTEIN"/>
    <property type="match status" value="1"/>
</dbReference>
<feature type="domain" description="Nitrite/Sulfite reductase ferredoxin-like" evidence="7">
    <location>
        <begin position="22"/>
        <end position="81"/>
    </location>
</feature>
<dbReference type="EC" id="1.14.13.83" evidence="8"/>
<dbReference type="Pfam" id="PF03460">
    <property type="entry name" value="NIR_SIR_ferr"/>
    <property type="match status" value="1"/>
</dbReference>
<comment type="caution">
    <text evidence="8">The sequence shown here is derived from an EMBL/GenBank/DDBJ whole genome shotgun (WGS) entry which is preliminary data.</text>
</comment>
<keyword evidence="3" id="KW-0479">Metal-binding</keyword>
<evidence type="ECO:0000256" key="2">
    <source>
        <dbReference type="ARBA" id="ARBA00022617"/>
    </source>
</evidence>
<dbReference type="Gene3D" id="3.90.480.10">
    <property type="entry name" value="Sulfite Reductase Hemoprotein,Domain 2"/>
    <property type="match status" value="1"/>
</dbReference>
<evidence type="ECO:0000313" key="8">
    <source>
        <dbReference type="EMBL" id="NPC67364.1"/>
    </source>
</evidence>
<evidence type="ECO:0000259" key="7">
    <source>
        <dbReference type="Pfam" id="PF03460"/>
    </source>
</evidence>
<dbReference type="SUPFAM" id="SSF55124">
    <property type="entry name" value="Nitrite/Sulfite reductase N-terminal domain-like"/>
    <property type="match status" value="1"/>
</dbReference>
<dbReference type="PANTHER" id="PTHR32439">
    <property type="entry name" value="FERREDOXIN--NITRITE REDUCTASE, CHLOROPLASTIC"/>
    <property type="match status" value="1"/>
</dbReference>
<accession>A0ABX2AGB2</accession>
<dbReference type="InterPro" id="IPR051329">
    <property type="entry name" value="NIR_SIR_4Fe-4S"/>
</dbReference>
<keyword evidence="9" id="KW-1185">Reference proteome</keyword>
<evidence type="ECO:0000256" key="5">
    <source>
        <dbReference type="ARBA" id="ARBA00023004"/>
    </source>
</evidence>
<evidence type="ECO:0000256" key="3">
    <source>
        <dbReference type="ARBA" id="ARBA00022723"/>
    </source>
</evidence>
<dbReference type="SUPFAM" id="SSF56014">
    <property type="entry name" value="Nitrite and sulphite reductase 4Fe-4S domain-like"/>
    <property type="match status" value="2"/>
</dbReference>
<gene>
    <name evidence="8" type="primary">cobG</name>
    <name evidence="8" type="ORF">HNW77_13415</name>
</gene>
<evidence type="ECO:0000256" key="4">
    <source>
        <dbReference type="ARBA" id="ARBA00023002"/>
    </source>
</evidence>
<evidence type="ECO:0000256" key="6">
    <source>
        <dbReference type="ARBA" id="ARBA00023014"/>
    </source>
</evidence>
<dbReference type="Gene3D" id="3.30.413.10">
    <property type="entry name" value="Sulfite Reductase Hemoprotein, domain 1"/>
    <property type="match status" value="2"/>
</dbReference>
<dbReference type="EMBL" id="JABJWC010000039">
    <property type="protein sequence ID" value="NPC67364.1"/>
    <property type="molecule type" value="Genomic_DNA"/>
</dbReference>
<name>A0ABX2AGB2_9PROT</name>
<protein>
    <submittedName>
        <fullName evidence="8">Precorrin-3B synthase</fullName>
        <ecNumber evidence="8">1.14.13.83</ecNumber>
    </submittedName>
</protein>
<keyword evidence="1" id="KW-0004">4Fe-4S</keyword>
<dbReference type="GO" id="GO:0043818">
    <property type="term" value="F:precorrin-3B synthase activity"/>
    <property type="evidence" value="ECO:0007669"/>
    <property type="project" value="UniProtKB-EC"/>
</dbReference>
<keyword evidence="2" id="KW-0349">Heme</keyword>
<dbReference type="InterPro" id="IPR006066">
    <property type="entry name" value="NO2/SO3_Rdtase_FeS/sirohaem_BS"/>
</dbReference>
<dbReference type="InterPro" id="IPR045854">
    <property type="entry name" value="NO2/SO3_Rdtase_4Fe4S_sf"/>
</dbReference>
<organism evidence="8 9">
    <name type="scientific">Komagataeibacter melomenusus</name>
    <dbReference type="NCBI Taxonomy" id="2766578"/>
    <lineage>
        <taxon>Bacteria</taxon>
        <taxon>Pseudomonadati</taxon>
        <taxon>Pseudomonadota</taxon>
        <taxon>Alphaproteobacteria</taxon>
        <taxon>Acetobacterales</taxon>
        <taxon>Acetobacteraceae</taxon>
        <taxon>Komagataeibacter</taxon>
    </lineage>
</organism>
<dbReference type="InterPro" id="IPR005117">
    <property type="entry name" value="NiRdtase/SiRdtase_haem-b_fer"/>
</dbReference>
<keyword evidence="4 8" id="KW-0560">Oxidoreductase</keyword>
<dbReference type="RefSeq" id="WP_172158247.1">
    <property type="nucleotide sequence ID" value="NZ_JABJWC010000039.1"/>
</dbReference>
<dbReference type="InterPro" id="IPR036136">
    <property type="entry name" value="Nit/Sulf_reduc_fer-like_dom_sf"/>
</dbReference>